<keyword evidence="8" id="KW-1185">Reference proteome</keyword>
<dbReference type="InterPro" id="IPR011042">
    <property type="entry name" value="6-blade_b-propeller_TolB-like"/>
</dbReference>
<sequence>MMTCLVVENVGSILQPMNPLKSTRRKAFNAIREREKYKGSPLLLFANRKDVRMVDGNNSRGNSTVVAGNLEDAAAVDFLYEDRSVFFTDVSQEMIKRTWFNGSEITVNVITTGLISPDGLAVDWLGRKIYWTDSETKRIEVANLDGSYRKVLYWNDLDQPRAIALDPLNG</sequence>
<evidence type="ECO:0000313" key="8">
    <source>
        <dbReference type="Proteomes" id="UP000683360"/>
    </source>
</evidence>
<keyword evidence="2" id="KW-0732">Signal</keyword>
<evidence type="ECO:0000256" key="3">
    <source>
        <dbReference type="ARBA" id="ARBA00022737"/>
    </source>
</evidence>
<feature type="repeat" description="LDL-receptor class B" evidence="6">
    <location>
        <begin position="127"/>
        <end position="169"/>
    </location>
</feature>
<keyword evidence="1" id="KW-0245">EGF-like domain</keyword>
<evidence type="ECO:0000256" key="1">
    <source>
        <dbReference type="ARBA" id="ARBA00022536"/>
    </source>
</evidence>
<dbReference type="PROSITE" id="PS51120">
    <property type="entry name" value="LDLRB"/>
    <property type="match status" value="2"/>
</dbReference>
<evidence type="ECO:0000256" key="4">
    <source>
        <dbReference type="ARBA" id="ARBA00023157"/>
    </source>
</evidence>
<reference evidence="7" key="1">
    <citation type="submission" date="2021-03" db="EMBL/GenBank/DDBJ databases">
        <authorList>
            <person name="Bekaert M."/>
        </authorList>
    </citation>
    <scope>NUCLEOTIDE SEQUENCE</scope>
</reference>
<evidence type="ECO:0000256" key="6">
    <source>
        <dbReference type="PROSITE-ProRule" id="PRU00461"/>
    </source>
</evidence>
<gene>
    <name evidence="7" type="ORF">MEDL_59280</name>
</gene>
<dbReference type="Pfam" id="PF00058">
    <property type="entry name" value="Ldl_recept_b"/>
    <property type="match status" value="2"/>
</dbReference>
<keyword evidence="5" id="KW-0325">Glycoprotein</keyword>
<dbReference type="InterPro" id="IPR050778">
    <property type="entry name" value="Cueball_EGF_LRP_Nidogen"/>
</dbReference>
<dbReference type="OrthoDB" id="6157061at2759"/>
<organism evidence="7 8">
    <name type="scientific">Mytilus edulis</name>
    <name type="common">Blue mussel</name>
    <dbReference type="NCBI Taxonomy" id="6550"/>
    <lineage>
        <taxon>Eukaryota</taxon>
        <taxon>Metazoa</taxon>
        <taxon>Spiralia</taxon>
        <taxon>Lophotrochozoa</taxon>
        <taxon>Mollusca</taxon>
        <taxon>Bivalvia</taxon>
        <taxon>Autobranchia</taxon>
        <taxon>Pteriomorphia</taxon>
        <taxon>Mytilida</taxon>
        <taxon>Mytiloidea</taxon>
        <taxon>Mytilidae</taxon>
        <taxon>Mytilinae</taxon>
        <taxon>Mytilus</taxon>
    </lineage>
</organism>
<comment type="caution">
    <text evidence="7">The sequence shown here is derived from an EMBL/GenBank/DDBJ whole genome shotgun (WGS) entry which is preliminary data.</text>
</comment>
<keyword evidence="3" id="KW-0677">Repeat</keyword>
<dbReference type="PANTHER" id="PTHR46513:SF13">
    <property type="entry name" value="EGF-LIKE DOMAIN-CONTAINING PROTEIN"/>
    <property type="match status" value="1"/>
</dbReference>
<dbReference type="AlphaFoldDB" id="A0A8S3UN12"/>
<evidence type="ECO:0000256" key="2">
    <source>
        <dbReference type="ARBA" id="ARBA00022729"/>
    </source>
</evidence>
<dbReference type="InterPro" id="IPR000033">
    <property type="entry name" value="LDLR_classB_rpt"/>
</dbReference>
<dbReference type="PANTHER" id="PTHR46513">
    <property type="entry name" value="VITELLOGENIN RECEPTOR-LIKE PROTEIN-RELATED-RELATED"/>
    <property type="match status" value="1"/>
</dbReference>
<proteinExistence type="predicted"/>
<keyword evidence="4" id="KW-1015">Disulfide bond</keyword>
<evidence type="ECO:0000313" key="7">
    <source>
        <dbReference type="EMBL" id="CAG2247369.1"/>
    </source>
</evidence>
<feature type="repeat" description="LDL-receptor class B" evidence="6">
    <location>
        <begin position="83"/>
        <end position="126"/>
    </location>
</feature>
<accession>A0A8S3UN12</accession>
<dbReference type="FunFam" id="2.120.10.30:FF:000241">
    <property type="entry name" value="Low-density lipoprotein receptor-related protein 6"/>
    <property type="match status" value="1"/>
</dbReference>
<protein>
    <submittedName>
        <fullName evidence="7">LRP5_6</fullName>
    </submittedName>
</protein>
<dbReference type="EMBL" id="CAJPWZ010002901">
    <property type="protein sequence ID" value="CAG2247369.1"/>
    <property type="molecule type" value="Genomic_DNA"/>
</dbReference>
<dbReference type="Gene3D" id="2.120.10.30">
    <property type="entry name" value="TolB, C-terminal domain"/>
    <property type="match status" value="1"/>
</dbReference>
<dbReference type="SUPFAM" id="SSF63825">
    <property type="entry name" value="YWTD domain"/>
    <property type="match status" value="1"/>
</dbReference>
<dbReference type="Proteomes" id="UP000683360">
    <property type="component" value="Unassembled WGS sequence"/>
</dbReference>
<name>A0A8S3UN12_MYTED</name>
<dbReference type="SMART" id="SM00135">
    <property type="entry name" value="LY"/>
    <property type="match status" value="2"/>
</dbReference>
<evidence type="ECO:0000256" key="5">
    <source>
        <dbReference type="ARBA" id="ARBA00023180"/>
    </source>
</evidence>